<organism evidence="2 3">
    <name type="scientific">Methylobacterium oryzae</name>
    <dbReference type="NCBI Taxonomy" id="334852"/>
    <lineage>
        <taxon>Bacteria</taxon>
        <taxon>Pseudomonadati</taxon>
        <taxon>Pseudomonadota</taxon>
        <taxon>Alphaproteobacteria</taxon>
        <taxon>Hyphomicrobiales</taxon>
        <taxon>Methylobacteriaceae</taxon>
        <taxon>Methylobacterium</taxon>
    </lineage>
</organism>
<dbReference type="RefSeq" id="WP_091784774.1">
    <property type="nucleotide sequence ID" value="NZ_MLCA01000002.1"/>
</dbReference>
<comment type="caution">
    <text evidence="2">The sequence shown here is derived from an EMBL/GenBank/DDBJ whole genome shotgun (WGS) entry which is preliminary data.</text>
</comment>
<evidence type="ECO:0000313" key="2">
    <source>
        <dbReference type="EMBL" id="MEE7490569.1"/>
    </source>
</evidence>
<protein>
    <submittedName>
        <fullName evidence="2">Response regulator receiver protein</fullName>
    </submittedName>
</protein>
<dbReference type="EMBL" id="MLCA01000002">
    <property type="protein sequence ID" value="MEE7490569.1"/>
    <property type="molecule type" value="Genomic_DNA"/>
</dbReference>
<evidence type="ECO:0000256" key="1">
    <source>
        <dbReference type="SAM" id="Coils"/>
    </source>
</evidence>
<keyword evidence="3" id="KW-1185">Reference proteome</keyword>
<feature type="coiled-coil region" evidence="1">
    <location>
        <begin position="62"/>
        <end position="96"/>
    </location>
</feature>
<reference evidence="2 3" key="1">
    <citation type="journal article" date="2012" name="Genet. Mol. Biol.">
        <title>Analysis of 16S rRNA and mxaF genes revealing insights into Methylobacterium niche-specific plant association.</title>
        <authorList>
            <person name="Dourado M.N."/>
            <person name="Andreote F.D."/>
            <person name="Dini-Andreote F."/>
            <person name="Conti R."/>
            <person name="Araujo J.M."/>
            <person name="Araujo W.L."/>
        </authorList>
    </citation>
    <scope>NUCLEOTIDE SEQUENCE [LARGE SCALE GENOMIC DNA]</scope>
    <source>
        <strain evidence="2 3">TC3-10</strain>
    </source>
</reference>
<accession>A0ABU7TLA1</accession>
<proteinExistence type="predicted"/>
<gene>
    <name evidence="2" type="ORF">MOTC310_08790</name>
</gene>
<name>A0ABU7TLA1_9HYPH</name>
<sequence>MTTAHGIASDLDRVGMGLAGVLATSLADARQRQADADYEQGLRNASAAGRAMAAVTRQRALHQAAVDEAAELRAQVARLQRELATSRQETATAKAETASMHRRALRAEGLVLRAARSA</sequence>
<dbReference type="Proteomes" id="UP001355206">
    <property type="component" value="Unassembled WGS sequence"/>
</dbReference>
<keyword evidence="1" id="KW-0175">Coiled coil</keyword>
<evidence type="ECO:0000313" key="3">
    <source>
        <dbReference type="Proteomes" id="UP001355206"/>
    </source>
</evidence>